<evidence type="ECO:0000259" key="1">
    <source>
        <dbReference type="Pfam" id="PF07045"/>
    </source>
</evidence>
<dbReference type="PANTHER" id="PTHR41521:SF4">
    <property type="entry name" value="BLR0684 PROTEIN"/>
    <property type="match status" value="1"/>
</dbReference>
<accession>A0ABW7PS62</accession>
<evidence type="ECO:0000313" key="2">
    <source>
        <dbReference type="EMBL" id="MFH8133111.1"/>
    </source>
</evidence>
<protein>
    <submittedName>
        <fullName evidence="2">DUF1330 domain-containing protein</fullName>
    </submittedName>
</protein>
<feature type="domain" description="DUF1330" evidence="1">
    <location>
        <begin position="2"/>
        <end position="95"/>
    </location>
</feature>
<dbReference type="InterPro" id="IPR010753">
    <property type="entry name" value="DUF1330"/>
</dbReference>
<sequence>MSAYAIFIRDNTIDQQELDTYSVMAGKARGDHPITALVAYGDIEVLEGQDAEGVVLLEFPTMEDARAWYNSPAYQEAKAQRMKGANYRVLLVQGIA</sequence>
<dbReference type="InterPro" id="IPR011008">
    <property type="entry name" value="Dimeric_a/b-barrel"/>
</dbReference>
<proteinExistence type="predicted"/>
<keyword evidence="3" id="KW-1185">Reference proteome</keyword>
<organism evidence="2 3">
    <name type="scientific">Pantoea osteomyelitidis</name>
    <dbReference type="NCBI Taxonomy" id="3230026"/>
    <lineage>
        <taxon>Bacteria</taxon>
        <taxon>Pseudomonadati</taxon>
        <taxon>Pseudomonadota</taxon>
        <taxon>Gammaproteobacteria</taxon>
        <taxon>Enterobacterales</taxon>
        <taxon>Erwiniaceae</taxon>
        <taxon>Pantoea</taxon>
    </lineage>
</organism>
<gene>
    <name evidence="2" type="ORF">ABU178_02785</name>
</gene>
<name>A0ABW7PS62_9GAMM</name>
<dbReference type="PANTHER" id="PTHR41521">
    <property type="match status" value="1"/>
</dbReference>
<dbReference type="EMBL" id="JBGFSN010000003">
    <property type="protein sequence ID" value="MFH8133111.1"/>
    <property type="molecule type" value="Genomic_DNA"/>
</dbReference>
<evidence type="ECO:0000313" key="3">
    <source>
        <dbReference type="Proteomes" id="UP001611251"/>
    </source>
</evidence>
<dbReference type="Proteomes" id="UP001611251">
    <property type="component" value="Unassembled WGS sequence"/>
</dbReference>
<dbReference type="RefSeq" id="WP_397211777.1">
    <property type="nucleotide sequence ID" value="NZ_JBGFSN010000003.1"/>
</dbReference>
<dbReference type="Pfam" id="PF07045">
    <property type="entry name" value="DUF1330"/>
    <property type="match status" value="1"/>
</dbReference>
<dbReference type="SUPFAM" id="SSF54909">
    <property type="entry name" value="Dimeric alpha+beta barrel"/>
    <property type="match status" value="1"/>
</dbReference>
<dbReference type="Gene3D" id="3.30.70.100">
    <property type="match status" value="1"/>
</dbReference>
<comment type="caution">
    <text evidence="2">The sequence shown here is derived from an EMBL/GenBank/DDBJ whole genome shotgun (WGS) entry which is preliminary data.</text>
</comment>
<reference evidence="2 3" key="1">
    <citation type="submission" date="2024-08" db="EMBL/GenBank/DDBJ databases">
        <title>Pantoea ronii - a newly identified human opportunistic pathogen.</title>
        <authorList>
            <person name="Keidar-Friedman D."/>
            <person name="Sorek N."/>
            <person name="Leshin-Carmel D."/>
            <person name="Tsur A."/>
            <person name="Amsalem M."/>
            <person name="Tolkach D."/>
            <person name="Brosh-Nissimov T."/>
        </authorList>
    </citation>
    <scope>NUCLEOTIDE SEQUENCE [LARGE SCALE GENOMIC DNA]</scope>
    <source>
        <strain evidence="2 3">AA23256</strain>
    </source>
</reference>